<keyword evidence="4 9" id="KW-0732">Signal</keyword>
<evidence type="ECO:0000256" key="1">
    <source>
        <dbReference type="ARBA" id="ARBA00004141"/>
    </source>
</evidence>
<dbReference type="EMBL" id="JAPDFW010000103">
    <property type="protein sequence ID" value="KAJ5069792.1"/>
    <property type="molecule type" value="Genomic_DNA"/>
</dbReference>
<proteinExistence type="inferred from homology"/>
<dbReference type="GO" id="GO:0016020">
    <property type="term" value="C:membrane"/>
    <property type="evidence" value="ECO:0007669"/>
    <property type="project" value="UniProtKB-SubCell"/>
</dbReference>
<reference evidence="11" key="1">
    <citation type="submission" date="2022-10" db="EMBL/GenBank/DDBJ databases">
        <title>Novel sulphate-reducing endosymbionts in the free-living metamonad Anaeramoeba.</title>
        <authorList>
            <person name="Jerlstrom-Hultqvist J."/>
            <person name="Cepicka I."/>
            <person name="Gallot-Lavallee L."/>
            <person name="Salas-Leiva D."/>
            <person name="Curtis B.A."/>
            <person name="Zahonova K."/>
            <person name="Pipaliya S."/>
            <person name="Dacks J."/>
            <person name="Roger A.J."/>
        </authorList>
    </citation>
    <scope>NUCLEOTIDE SEQUENCE</scope>
    <source>
        <strain evidence="11">BMAN</strain>
    </source>
</reference>
<dbReference type="AlphaFoldDB" id="A0A9Q0R772"/>
<evidence type="ECO:0000256" key="3">
    <source>
        <dbReference type="ARBA" id="ARBA00022692"/>
    </source>
</evidence>
<sequence length="171" mass="19187">MKRFFLIFISLIYFFSIFSETVLAIQCSNLHPSQYSCEKPSIDEDTYELKNCQKNNKVQVSCTVNFGVNCTGSTTFKVEAPCRYTNGKSYSQALAYSIFFGIFGADRFYLGYPAIGLLKLLTGGFFFVGAMIDVCLIALQKLGPQDGSYYIAGYNGPKLNNLEKNNFTYQS</sequence>
<evidence type="ECO:0000256" key="7">
    <source>
        <dbReference type="ARBA" id="ARBA00023180"/>
    </source>
</evidence>
<feature type="domain" description="TM2" evidence="10">
    <location>
        <begin position="86"/>
        <end position="134"/>
    </location>
</feature>
<dbReference type="PANTHER" id="PTHR21016">
    <property type="entry name" value="BETA-AMYLOID BINDING PROTEIN-RELATED"/>
    <property type="match status" value="1"/>
</dbReference>
<protein>
    <submittedName>
        <fullName evidence="11">Beta-amyloid binding protein-related</fullName>
    </submittedName>
</protein>
<dbReference type="OMA" id="ETFRKPH"/>
<keyword evidence="7" id="KW-0325">Glycoprotein</keyword>
<comment type="similarity">
    <text evidence="2">Belongs to the TM2 family.</text>
</comment>
<dbReference type="Proteomes" id="UP001149090">
    <property type="component" value="Unassembled WGS sequence"/>
</dbReference>
<evidence type="ECO:0000256" key="9">
    <source>
        <dbReference type="SAM" id="SignalP"/>
    </source>
</evidence>
<comment type="caution">
    <text evidence="11">The sequence shown here is derived from an EMBL/GenBank/DDBJ whole genome shotgun (WGS) entry which is preliminary data.</text>
</comment>
<organism evidence="11 12">
    <name type="scientific">Anaeramoeba ignava</name>
    <name type="common">Anaerobic marine amoeba</name>
    <dbReference type="NCBI Taxonomy" id="1746090"/>
    <lineage>
        <taxon>Eukaryota</taxon>
        <taxon>Metamonada</taxon>
        <taxon>Anaeramoebidae</taxon>
        <taxon>Anaeramoeba</taxon>
    </lineage>
</organism>
<feature type="signal peptide" evidence="9">
    <location>
        <begin position="1"/>
        <end position="24"/>
    </location>
</feature>
<dbReference type="OrthoDB" id="5804096at2759"/>
<gene>
    <name evidence="11" type="ORF">M0811_02370</name>
</gene>
<evidence type="ECO:0000256" key="8">
    <source>
        <dbReference type="SAM" id="Phobius"/>
    </source>
</evidence>
<dbReference type="InterPro" id="IPR050932">
    <property type="entry name" value="TM2D1-3-like"/>
</dbReference>
<keyword evidence="12" id="KW-1185">Reference proteome</keyword>
<keyword evidence="6 8" id="KW-0472">Membrane</keyword>
<keyword evidence="5 8" id="KW-1133">Transmembrane helix</keyword>
<evidence type="ECO:0000256" key="4">
    <source>
        <dbReference type="ARBA" id="ARBA00022729"/>
    </source>
</evidence>
<feature type="chain" id="PRO_5040233549" evidence="9">
    <location>
        <begin position="25"/>
        <end position="171"/>
    </location>
</feature>
<evidence type="ECO:0000313" key="12">
    <source>
        <dbReference type="Proteomes" id="UP001149090"/>
    </source>
</evidence>
<name>A0A9Q0R772_ANAIG</name>
<evidence type="ECO:0000256" key="6">
    <source>
        <dbReference type="ARBA" id="ARBA00023136"/>
    </source>
</evidence>
<evidence type="ECO:0000313" key="11">
    <source>
        <dbReference type="EMBL" id="KAJ5069792.1"/>
    </source>
</evidence>
<accession>A0A9Q0R772</accession>
<dbReference type="Pfam" id="PF05154">
    <property type="entry name" value="TM2"/>
    <property type="match status" value="1"/>
</dbReference>
<comment type="subcellular location">
    <subcellularLocation>
        <location evidence="1">Membrane</location>
        <topology evidence="1">Multi-pass membrane protein</topology>
    </subcellularLocation>
</comment>
<evidence type="ECO:0000256" key="2">
    <source>
        <dbReference type="ARBA" id="ARBA00008284"/>
    </source>
</evidence>
<keyword evidence="3 8" id="KW-0812">Transmembrane</keyword>
<evidence type="ECO:0000256" key="5">
    <source>
        <dbReference type="ARBA" id="ARBA00022989"/>
    </source>
</evidence>
<dbReference type="PANTHER" id="PTHR21016:SF1">
    <property type="entry name" value="TM2 DOMAIN-CONTAINING PROTEIN 1"/>
    <property type="match status" value="1"/>
</dbReference>
<feature type="transmembrane region" description="Helical" evidence="8">
    <location>
        <begin position="117"/>
        <end position="139"/>
    </location>
</feature>
<dbReference type="InterPro" id="IPR007829">
    <property type="entry name" value="TM2"/>
</dbReference>
<evidence type="ECO:0000259" key="10">
    <source>
        <dbReference type="Pfam" id="PF05154"/>
    </source>
</evidence>